<protein>
    <submittedName>
        <fullName evidence="3">S-layer homology domain-containing protein</fullName>
    </submittedName>
</protein>
<dbReference type="PANTHER" id="PTHR43308">
    <property type="entry name" value="OUTER MEMBRANE PROTEIN ALPHA-RELATED"/>
    <property type="match status" value="1"/>
</dbReference>
<sequence length="619" mass="67212">MRKTALLVLAWLLGCYSLPAASAAEYPESEIALRVNTASVRQNGEVVVTVTANPADRLYGVEFKVLYDASALELVKYAGVSYSVLDNDLTDKGLLYVPALAKEKSRSGRQDLVAITFKALKSGDTAVEAVPVKGVTDERTTRVVDGQTYPDLVAHPLKAGVSKIAIRITGNESAGSSSPVSGAPSVREIVEAVGKEPGRLKAANDLADGLNRLTGVTEEERPIVEKLVRETSARLLTLEFAPGAQSLTVDAAALEGLLAAADKLRDASGRIGLEVPAPASLNIAIPDGNSGRMTFSSAAIEAMRLRGLHLSVHAEGLAMTVPAETLREAGGDTATLSIKPGPRRHRQTETGSFDPLASYVFELGSGREFAKPVTIRWSHPEEADPDLLGVYLLDEERDAWTYVRETERSRDNRTLTVRLTHFSTYALAAYNRRYDDLGSTYEEAVRAIRGLSARHVLNGISDTEFGPRKEVTRAEWTAMLARAMGWTASAKGAGSFSDVPEGRWYTEAVGIAYERGLIDGYPDGTFRPDVPISRAELAVLLARLNLESSAEEHQTQRFEDDEFIPEWAAEAVYKAKARGWLRGDAANRYNPHEHTVRADAAVVLYRLLESEFKPVSVSD</sequence>
<feature type="signal peptide" evidence="1">
    <location>
        <begin position="1"/>
        <end position="23"/>
    </location>
</feature>
<feature type="domain" description="SLH" evidence="2">
    <location>
        <begin position="428"/>
        <end position="491"/>
    </location>
</feature>
<accession>A0ABW2V2T5</accession>
<evidence type="ECO:0000313" key="4">
    <source>
        <dbReference type="Proteomes" id="UP001596528"/>
    </source>
</evidence>
<dbReference type="PANTHER" id="PTHR43308:SF5">
    <property type="entry name" value="S-LAYER PROTEIN _ PEPTIDOGLYCAN ENDO-BETA-N-ACETYLGLUCOSAMINIDASE"/>
    <property type="match status" value="1"/>
</dbReference>
<organism evidence="3 4">
    <name type="scientific">Paenibacillus thermoaerophilus</name>
    <dbReference type="NCBI Taxonomy" id="1215385"/>
    <lineage>
        <taxon>Bacteria</taxon>
        <taxon>Bacillati</taxon>
        <taxon>Bacillota</taxon>
        <taxon>Bacilli</taxon>
        <taxon>Bacillales</taxon>
        <taxon>Paenibacillaceae</taxon>
        <taxon>Paenibacillus</taxon>
    </lineage>
</organism>
<feature type="chain" id="PRO_5046754022" evidence="1">
    <location>
        <begin position="24"/>
        <end position="619"/>
    </location>
</feature>
<dbReference type="Proteomes" id="UP001596528">
    <property type="component" value="Unassembled WGS sequence"/>
</dbReference>
<evidence type="ECO:0000256" key="1">
    <source>
        <dbReference type="SAM" id="SignalP"/>
    </source>
</evidence>
<feature type="domain" description="SLH" evidence="2">
    <location>
        <begin position="492"/>
        <end position="555"/>
    </location>
</feature>
<feature type="domain" description="SLH" evidence="2">
    <location>
        <begin position="559"/>
        <end position="618"/>
    </location>
</feature>
<dbReference type="Gene3D" id="2.60.40.680">
    <property type="match status" value="1"/>
</dbReference>
<dbReference type="PROSITE" id="PS51257">
    <property type="entry name" value="PROKAR_LIPOPROTEIN"/>
    <property type="match status" value="1"/>
</dbReference>
<dbReference type="InterPro" id="IPR051465">
    <property type="entry name" value="Cell_Envelope_Struct_Comp"/>
</dbReference>
<name>A0ABW2V2T5_9BACL</name>
<proteinExistence type="predicted"/>
<dbReference type="InterPro" id="IPR008965">
    <property type="entry name" value="CBM2/CBM3_carb-bd_dom_sf"/>
</dbReference>
<dbReference type="Pfam" id="PF00395">
    <property type="entry name" value="SLH"/>
    <property type="match status" value="3"/>
</dbReference>
<dbReference type="SUPFAM" id="SSF49384">
    <property type="entry name" value="Carbohydrate-binding domain"/>
    <property type="match status" value="1"/>
</dbReference>
<dbReference type="Pfam" id="PF00963">
    <property type="entry name" value="Cohesin"/>
    <property type="match status" value="1"/>
</dbReference>
<dbReference type="EMBL" id="JBHTGQ010000018">
    <property type="protein sequence ID" value="MFC7749858.1"/>
    <property type="molecule type" value="Genomic_DNA"/>
</dbReference>
<keyword evidence="4" id="KW-1185">Reference proteome</keyword>
<dbReference type="RefSeq" id="WP_138788157.1">
    <property type="nucleotide sequence ID" value="NZ_JBHTGQ010000018.1"/>
</dbReference>
<dbReference type="CDD" id="cd08547">
    <property type="entry name" value="Type_II_cohesin"/>
    <property type="match status" value="1"/>
</dbReference>
<keyword evidence="1" id="KW-0732">Signal</keyword>
<dbReference type="InterPro" id="IPR001119">
    <property type="entry name" value="SLH_dom"/>
</dbReference>
<dbReference type="PROSITE" id="PS51272">
    <property type="entry name" value="SLH"/>
    <property type="match status" value="3"/>
</dbReference>
<gene>
    <name evidence="3" type="ORF">ACFQWB_07885</name>
</gene>
<evidence type="ECO:0000259" key="2">
    <source>
        <dbReference type="PROSITE" id="PS51272"/>
    </source>
</evidence>
<dbReference type="Gene3D" id="2.60.220.30">
    <property type="match status" value="1"/>
</dbReference>
<dbReference type="InterPro" id="IPR002102">
    <property type="entry name" value="Cohesin_dom"/>
</dbReference>
<evidence type="ECO:0000313" key="3">
    <source>
        <dbReference type="EMBL" id="MFC7749858.1"/>
    </source>
</evidence>
<reference evidence="4" key="1">
    <citation type="journal article" date="2019" name="Int. J. Syst. Evol. Microbiol.">
        <title>The Global Catalogue of Microorganisms (GCM) 10K type strain sequencing project: providing services to taxonomists for standard genome sequencing and annotation.</title>
        <authorList>
            <consortium name="The Broad Institute Genomics Platform"/>
            <consortium name="The Broad Institute Genome Sequencing Center for Infectious Disease"/>
            <person name="Wu L."/>
            <person name="Ma J."/>
        </authorList>
    </citation>
    <scope>NUCLEOTIDE SEQUENCE [LARGE SCALE GENOMIC DNA]</scope>
    <source>
        <strain evidence="4">JCM 18657</strain>
    </source>
</reference>
<comment type="caution">
    <text evidence="3">The sequence shown here is derived from an EMBL/GenBank/DDBJ whole genome shotgun (WGS) entry which is preliminary data.</text>
</comment>